<dbReference type="AlphaFoldDB" id="A0A6C1KDJ2"/>
<dbReference type="Proteomes" id="UP000305131">
    <property type="component" value="Unassembled WGS sequence"/>
</dbReference>
<evidence type="ECO:0000313" key="1">
    <source>
        <dbReference type="EMBL" id="TLX41607.1"/>
    </source>
</evidence>
<evidence type="ECO:0000313" key="2">
    <source>
        <dbReference type="Proteomes" id="UP000305131"/>
    </source>
</evidence>
<gene>
    <name evidence="1" type="ORF">FBQ73_18905</name>
</gene>
<protein>
    <submittedName>
        <fullName evidence="1">DUF1636 domain-containing protein</fullName>
    </submittedName>
</protein>
<name>A0A6C1KDJ2_XANAU</name>
<dbReference type="EMBL" id="VAUP01000037">
    <property type="protein sequence ID" value="TLX41607.1"/>
    <property type="molecule type" value="Genomic_DNA"/>
</dbReference>
<sequence length="125" mass="12852">MPGDRPAVTVFVCTTCRSSGEGAFPVDGVALAEATAAAQLPDGVAVQGVRCLANCKRALSAAMVRRDGWTYVFGDLSADAAPDLIAGAALLASSGDGLMPWRGRPDSLKRGMVARIPPLSLPKEP</sequence>
<proteinExistence type="predicted"/>
<comment type="caution">
    <text evidence="1">The sequence shown here is derived from an EMBL/GenBank/DDBJ whole genome shotgun (WGS) entry which is preliminary data.</text>
</comment>
<dbReference type="OrthoDB" id="424426at2"/>
<dbReference type="InterPro" id="IPR012863">
    <property type="entry name" value="DUF1636"/>
</dbReference>
<organism evidence="1 2">
    <name type="scientific">Xanthobacter autotrophicus</name>
    <dbReference type="NCBI Taxonomy" id="280"/>
    <lineage>
        <taxon>Bacteria</taxon>
        <taxon>Pseudomonadati</taxon>
        <taxon>Pseudomonadota</taxon>
        <taxon>Alphaproteobacteria</taxon>
        <taxon>Hyphomicrobiales</taxon>
        <taxon>Xanthobacteraceae</taxon>
        <taxon>Xanthobacter</taxon>
    </lineage>
</organism>
<accession>A0A6C1KDJ2</accession>
<reference evidence="1 2" key="1">
    <citation type="submission" date="2019-05" db="EMBL/GenBank/DDBJ databases">
        <authorList>
            <person name="Zhou X."/>
        </authorList>
    </citation>
    <scope>NUCLEOTIDE SEQUENCE [LARGE SCALE GENOMIC DNA]</scope>
    <source>
        <strain evidence="1 2">DSM 432</strain>
    </source>
</reference>
<dbReference type="CDD" id="cd02980">
    <property type="entry name" value="TRX_Fd_family"/>
    <property type="match status" value="1"/>
</dbReference>
<dbReference type="Pfam" id="PF07845">
    <property type="entry name" value="DUF1636"/>
    <property type="match status" value="1"/>
</dbReference>